<sequence>MKKYVSFIKLVIVLLALVFMYSFSNKRNNSRMLSNNSRIEFLNDNAHFITRNTVNKLLIQNRDTASGVPKEKLALNIIEKSLNANKMVQEADVYVSITGEVGAKIRQRTPIARVAASKPFYIDVKGETMPLSPVYSARVPLVTGNSIKNKLPELYTLAKFIYDDDFLKMNVIGIQQKEDHYELKLRTEDFVLYLNKIEELESKFNNFKAFYQKGLHDKTLDIYKVVNLSFDNQVVCTKK</sequence>
<proteinExistence type="predicted"/>
<evidence type="ECO:0000313" key="2">
    <source>
        <dbReference type="Proteomes" id="UP001153642"/>
    </source>
</evidence>
<dbReference type="RefSeq" id="WP_277898283.1">
    <property type="nucleotide sequence ID" value="NZ_JAPMUA010000001.1"/>
</dbReference>
<evidence type="ECO:0008006" key="3">
    <source>
        <dbReference type="Google" id="ProtNLM"/>
    </source>
</evidence>
<accession>A0ABT6FMN2</accession>
<dbReference type="Proteomes" id="UP001153642">
    <property type="component" value="Unassembled WGS sequence"/>
</dbReference>
<name>A0ABT6FMN2_9FLAO</name>
<evidence type="ECO:0000313" key="1">
    <source>
        <dbReference type="EMBL" id="MDG3584523.1"/>
    </source>
</evidence>
<reference evidence="1" key="1">
    <citation type="submission" date="2022-11" db="EMBL/GenBank/DDBJ databases">
        <title>High-quality draft genome sequence of Galbibacter sp. strain CMA-7.</title>
        <authorList>
            <person name="Wei L."/>
            <person name="Dong C."/>
            <person name="Shao Z."/>
        </authorList>
    </citation>
    <scope>NUCLEOTIDE SEQUENCE</scope>
    <source>
        <strain evidence="1">CMA-7</strain>
    </source>
</reference>
<gene>
    <name evidence="1" type="ORF">OSR52_01490</name>
</gene>
<protein>
    <recommendedName>
        <fullName evidence="3">Cell division protein FtsQ</fullName>
    </recommendedName>
</protein>
<organism evidence="1 2">
    <name type="scientific">Galbibacter pacificus</name>
    <dbReference type="NCBI Taxonomy" id="2996052"/>
    <lineage>
        <taxon>Bacteria</taxon>
        <taxon>Pseudomonadati</taxon>
        <taxon>Bacteroidota</taxon>
        <taxon>Flavobacteriia</taxon>
        <taxon>Flavobacteriales</taxon>
        <taxon>Flavobacteriaceae</taxon>
        <taxon>Galbibacter</taxon>
    </lineage>
</organism>
<dbReference type="EMBL" id="JAPMUA010000001">
    <property type="protein sequence ID" value="MDG3584523.1"/>
    <property type="molecule type" value="Genomic_DNA"/>
</dbReference>
<comment type="caution">
    <text evidence="1">The sequence shown here is derived from an EMBL/GenBank/DDBJ whole genome shotgun (WGS) entry which is preliminary data.</text>
</comment>
<keyword evidence="2" id="KW-1185">Reference proteome</keyword>